<dbReference type="CDD" id="cd00586">
    <property type="entry name" value="4HBT"/>
    <property type="match status" value="1"/>
</dbReference>
<evidence type="ECO:0000313" key="4">
    <source>
        <dbReference type="EMBL" id="PKQ44590.1"/>
    </source>
</evidence>
<dbReference type="Proteomes" id="UP000233435">
    <property type="component" value="Unassembled WGS sequence"/>
</dbReference>
<name>A0A2N3HHY1_9FLAO</name>
<evidence type="ECO:0000256" key="2">
    <source>
        <dbReference type="ARBA" id="ARBA00022801"/>
    </source>
</evidence>
<dbReference type="RefSeq" id="WP_106660206.1">
    <property type="nucleotide sequence ID" value="NZ_PJEO01000047.1"/>
</dbReference>
<dbReference type="GO" id="GO:0006633">
    <property type="term" value="P:fatty acid biosynthetic process"/>
    <property type="evidence" value="ECO:0007669"/>
    <property type="project" value="InterPro"/>
</dbReference>
<dbReference type="InterPro" id="IPR029069">
    <property type="entry name" value="HotDog_dom_sf"/>
</dbReference>
<feature type="domain" description="Acyl-ACP thioesterase N-terminal hotdog" evidence="3">
    <location>
        <begin position="23"/>
        <end position="127"/>
    </location>
</feature>
<reference evidence="4 5" key="1">
    <citation type="submission" date="2017-12" db="EMBL/GenBank/DDBJ databases">
        <title>Confluentibacter flavum sp. nov., isolated from the saline lake.</title>
        <authorList>
            <person name="Yu L."/>
        </authorList>
    </citation>
    <scope>NUCLEOTIDE SEQUENCE [LARGE SCALE GENOMIC DNA]</scope>
    <source>
        <strain evidence="4 5">3B</strain>
    </source>
</reference>
<dbReference type="PANTHER" id="PTHR31793">
    <property type="entry name" value="4-HYDROXYBENZOYL-COA THIOESTERASE FAMILY MEMBER"/>
    <property type="match status" value="1"/>
</dbReference>
<gene>
    <name evidence="4" type="ORF">CSW08_12440</name>
</gene>
<dbReference type="AlphaFoldDB" id="A0A2N3HHY1"/>
<dbReference type="SUPFAM" id="SSF54637">
    <property type="entry name" value="Thioesterase/thiol ester dehydrase-isomerase"/>
    <property type="match status" value="1"/>
</dbReference>
<evidence type="ECO:0000313" key="5">
    <source>
        <dbReference type="Proteomes" id="UP000233435"/>
    </source>
</evidence>
<dbReference type="InterPro" id="IPR050563">
    <property type="entry name" value="4-hydroxybenzoyl-CoA_TE"/>
</dbReference>
<keyword evidence="2" id="KW-0378">Hydrolase</keyword>
<comment type="caution">
    <text evidence="4">The sequence shown here is derived from an EMBL/GenBank/DDBJ whole genome shotgun (WGS) entry which is preliminary data.</text>
</comment>
<organism evidence="4 5">
    <name type="scientific">Confluentibacter flavum</name>
    <dbReference type="NCBI Taxonomy" id="1909700"/>
    <lineage>
        <taxon>Bacteria</taxon>
        <taxon>Pseudomonadati</taxon>
        <taxon>Bacteroidota</taxon>
        <taxon>Flavobacteriia</taxon>
        <taxon>Flavobacteriales</taxon>
        <taxon>Flavobacteriaceae</taxon>
        <taxon>Confluentibacter</taxon>
    </lineage>
</organism>
<dbReference type="InterPro" id="IPR002864">
    <property type="entry name" value="Acyl-ACP_thioesterase_NHD"/>
</dbReference>
<dbReference type="OrthoDB" id="9801517at2"/>
<dbReference type="Gene3D" id="3.10.129.10">
    <property type="entry name" value="Hotdog Thioesterase"/>
    <property type="match status" value="1"/>
</dbReference>
<dbReference type="GO" id="GO:0047617">
    <property type="term" value="F:fatty acyl-CoA hydrolase activity"/>
    <property type="evidence" value="ECO:0007669"/>
    <property type="project" value="TreeGrafter"/>
</dbReference>
<keyword evidence="5" id="KW-1185">Reference proteome</keyword>
<comment type="similarity">
    <text evidence="1">Belongs to the 4-hydroxybenzoyl-CoA thioesterase family.</text>
</comment>
<proteinExistence type="inferred from homology"/>
<protein>
    <submittedName>
        <fullName evidence="4">Thioesterase</fullName>
    </submittedName>
</protein>
<dbReference type="Pfam" id="PF01643">
    <property type="entry name" value="Acyl-ACP_TE"/>
    <property type="match status" value="1"/>
</dbReference>
<evidence type="ECO:0000256" key="1">
    <source>
        <dbReference type="ARBA" id="ARBA00005953"/>
    </source>
</evidence>
<dbReference type="PANTHER" id="PTHR31793:SF27">
    <property type="entry name" value="NOVEL THIOESTERASE SUPERFAMILY DOMAIN AND SAPOSIN A-TYPE DOMAIN CONTAINING PROTEIN (0610012H03RIK)"/>
    <property type="match status" value="1"/>
</dbReference>
<sequence length="129" mass="15015">MSVFESVITVKKSHLDDILHVNNVHYVQWVQDVAKLHWESNATEAILKRYFWVLITHFIEYKNSAFLGDTINVKTYVAKYKGAVCHRVVEITNKTTNTLLATSETKWCLIDAETKRPTRITKEISELFE</sequence>
<dbReference type="EMBL" id="PJEO01000047">
    <property type="protein sequence ID" value="PKQ44590.1"/>
    <property type="molecule type" value="Genomic_DNA"/>
</dbReference>
<accession>A0A2N3HHY1</accession>
<evidence type="ECO:0000259" key="3">
    <source>
        <dbReference type="Pfam" id="PF01643"/>
    </source>
</evidence>